<evidence type="ECO:0000256" key="1">
    <source>
        <dbReference type="ARBA" id="ARBA00022448"/>
    </source>
</evidence>
<sequence length="95" mass="10397">MGISGARKTTLMDMLSGRKTNGMVEGETRVKGTGRSKKHMQEYQEFVAEVLQLIELEIKDTLVGIRGISGVSSGQRKRLTIAGELAVNPSIIFMD</sequence>
<dbReference type="InterPro" id="IPR027417">
    <property type="entry name" value="P-loop_NTPase"/>
</dbReference>
<dbReference type="EMBL" id="JBCGBO010000024">
    <property type="protein sequence ID" value="KAK9181544.1"/>
    <property type="molecule type" value="Genomic_DNA"/>
</dbReference>
<evidence type="ECO:0008006" key="4">
    <source>
        <dbReference type="Google" id="ProtNLM"/>
    </source>
</evidence>
<accession>A0AAP0LPC8</accession>
<evidence type="ECO:0000313" key="2">
    <source>
        <dbReference type="EMBL" id="KAK9181544.1"/>
    </source>
</evidence>
<gene>
    <name evidence="2" type="ORF">WN944_024681</name>
</gene>
<reference evidence="2 3" key="1">
    <citation type="submission" date="2024-05" db="EMBL/GenBank/DDBJ databases">
        <title>Haplotype-resolved chromosome-level genome assembly of Huyou (Citrus changshanensis).</title>
        <authorList>
            <person name="Miao C."/>
            <person name="Chen W."/>
            <person name="Wu Y."/>
            <person name="Wang L."/>
            <person name="Zhao S."/>
            <person name="Grierson D."/>
            <person name="Xu C."/>
            <person name="Chen K."/>
        </authorList>
    </citation>
    <scope>NUCLEOTIDE SEQUENCE [LARGE SCALE GENOMIC DNA]</scope>
    <source>
        <strain evidence="2">01-14</strain>
        <tissue evidence="2">Leaf</tissue>
    </source>
</reference>
<dbReference type="PANTHER" id="PTHR19241">
    <property type="entry name" value="ATP-BINDING CASSETTE TRANSPORTER"/>
    <property type="match status" value="1"/>
</dbReference>
<protein>
    <recommendedName>
        <fullName evidence="4">ABC transporter domain-containing protein</fullName>
    </recommendedName>
</protein>
<keyword evidence="3" id="KW-1185">Reference proteome</keyword>
<dbReference type="Proteomes" id="UP001428341">
    <property type="component" value="Unassembled WGS sequence"/>
</dbReference>
<keyword evidence="1" id="KW-0813">Transport</keyword>
<name>A0AAP0LPC8_9ROSI</name>
<dbReference type="SUPFAM" id="SSF52540">
    <property type="entry name" value="P-loop containing nucleoside triphosphate hydrolases"/>
    <property type="match status" value="1"/>
</dbReference>
<proteinExistence type="predicted"/>
<evidence type="ECO:0000313" key="3">
    <source>
        <dbReference type="Proteomes" id="UP001428341"/>
    </source>
</evidence>
<dbReference type="Gene3D" id="3.40.50.300">
    <property type="entry name" value="P-loop containing nucleotide triphosphate hydrolases"/>
    <property type="match status" value="1"/>
</dbReference>
<comment type="caution">
    <text evidence="2">The sequence shown here is derived from an EMBL/GenBank/DDBJ whole genome shotgun (WGS) entry which is preliminary data.</text>
</comment>
<organism evidence="2 3">
    <name type="scientific">Citrus x changshan-huyou</name>
    <dbReference type="NCBI Taxonomy" id="2935761"/>
    <lineage>
        <taxon>Eukaryota</taxon>
        <taxon>Viridiplantae</taxon>
        <taxon>Streptophyta</taxon>
        <taxon>Embryophyta</taxon>
        <taxon>Tracheophyta</taxon>
        <taxon>Spermatophyta</taxon>
        <taxon>Magnoliopsida</taxon>
        <taxon>eudicotyledons</taxon>
        <taxon>Gunneridae</taxon>
        <taxon>Pentapetalae</taxon>
        <taxon>rosids</taxon>
        <taxon>malvids</taxon>
        <taxon>Sapindales</taxon>
        <taxon>Rutaceae</taxon>
        <taxon>Aurantioideae</taxon>
        <taxon>Citrus</taxon>
    </lineage>
</organism>
<dbReference type="AlphaFoldDB" id="A0AAP0LPC8"/>